<organism evidence="1 2">
    <name type="scientific">Terribacillus halophilus</name>
    <dbReference type="NCBI Taxonomy" id="361279"/>
    <lineage>
        <taxon>Bacteria</taxon>
        <taxon>Bacillati</taxon>
        <taxon>Bacillota</taxon>
        <taxon>Bacilli</taxon>
        <taxon>Bacillales</taxon>
        <taxon>Bacillaceae</taxon>
        <taxon>Terribacillus</taxon>
    </lineage>
</organism>
<dbReference type="EMBL" id="FMZB01000005">
    <property type="protein sequence ID" value="SDC94868.1"/>
    <property type="molecule type" value="Genomic_DNA"/>
</dbReference>
<dbReference type="Gene3D" id="3.40.50.300">
    <property type="entry name" value="P-loop containing nucleotide triphosphate hydrolases"/>
    <property type="match status" value="1"/>
</dbReference>
<evidence type="ECO:0000313" key="1">
    <source>
        <dbReference type="EMBL" id="SDC94868.1"/>
    </source>
</evidence>
<dbReference type="STRING" id="361279.SAMN05421663_105188"/>
<reference evidence="2" key="1">
    <citation type="submission" date="2016-10" db="EMBL/GenBank/DDBJ databases">
        <authorList>
            <person name="Varghese N."/>
            <person name="Submissions S."/>
        </authorList>
    </citation>
    <scope>NUCLEOTIDE SEQUENCE [LARGE SCALE GENOMIC DNA]</scope>
    <source>
        <strain evidence="2">DSM 21620</strain>
    </source>
</reference>
<dbReference type="Pfam" id="PF13671">
    <property type="entry name" value="AAA_33"/>
    <property type="match status" value="1"/>
</dbReference>
<keyword evidence="2" id="KW-1185">Reference proteome</keyword>
<dbReference type="Proteomes" id="UP000198666">
    <property type="component" value="Unassembled WGS sequence"/>
</dbReference>
<dbReference type="InterPro" id="IPR027417">
    <property type="entry name" value="P-loop_NTPase"/>
</dbReference>
<protein>
    <submittedName>
        <fullName evidence="1">AAA domain-containing protein</fullName>
    </submittedName>
</protein>
<name>A0A1G6QR88_9BACI</name>
<gene>
    <name evidence="1" type="ORF">SAMN05421663_105188</name>
</gene>
<accession>A0A1G6QR88</accession>
<sequence length="206" mass="24368">MNNVLILLAGFPGTGKTYLCNMIDESLGPYALISPDKLKECYFDIYGYQNLNEKKRLENRAWKKYYEVLEGQMHARKNIISDYPFSNKQYPHLQRLTEKYQYKVITIRLTADLNVLYERQRQRDLDDSRHLSHIVTSYRLGDRLENRVEADNLLTYEEFIVRCTTRGYDAFQMGRLIEADVTDFSKVNYSELIDNVVHISESQRIN</sequence>
<proteinExistence type="predicted"/>
<dbReference type="AlphaFoldDB" id="A0A1G6QR88"/>
<dbReference type="SUPFAM" id="SSF52540">
    <property type="entry name" value="P-loop containing nucleoside triphosphate hydrolases"/>
    <property type="match status" value="1"/>
</dbReference>
<dbReference type="RefSeq" id="WP_093727270.1">
    <property type="nucleotide sequence ID" value="NZ_FMZB01000005.1"/>
</dbReference>
<evidence type="ECO:0000313" key="2">
    <source>
        <dbReference type="Proteomes" id="UP000198666"/>
    </source>
</evidence>
<dbReference type="OrthoDB" id="1648091at2"/>